<keyword evidence="7 17" id="KW-0812">Transmembrane</keyword>
<feature type="domain" description="Histidine kinase" evidence="18">
    <location>
        <begin position="706"/>
        <end position="930"/>
    </location>
</feature>
<dbReference type="GO" id="GO:0005886">
    <property type="term" value="C:plasma membrane"/>
    <property type="evidence" value="ECO:0007669"/>
    <property type="project" value="UniProtKB-SubCell"/>
</dbReference>
<dbReference type="Gene3D" id="1.10.287.130">
    <property type="match status" value="1"/>
</dbReference>
<proteinExistence type="predicted"/>
<dbReference type="InterPro" id="IPR035965">
    <property type="entry name" value="PAS-like_dom_sf"/>
</dbReference>
<dbReference type="InterPro" id="IPR000014">
    <property type="entry name" value="PAS"/>
</dbReference>
<evidence type="ECO:0000313" key="23">
    <source>
        <dbReference type="EMBL" id="OUD12240.1"/>
    </source>
</evidence>
<evidence type="ECO:0000256" key="3">
    <source>
        <dbReference type="ARBA" id="ARBA00012438"/>
    </source>
</evidence>
<dbReference type="Pfam" id="PF00989">
    <property type="entry name" value="PAS"/>
    <property type="match status" value="1"/>
</dbReference>
<evidence type="ECO:0000256" key="16">
    <source>
        <dbReference type="SAM" id="Coils"/>
    </source>
</evidence>
<dbReference type="CDD" id="cd16922">
    <property type="entry name" value="HATPase_EvgS-ArcB-TorS-like"/>
    <property type="match status" value="1"/>
</dbReference>
<keyword evidence="24" id="KW-1185">Reference proteome</keyword>
<dbReference type="PRINTS" id="PR00344">
    <property type="entry name" value="BCTRLSENSOR"/>
</dbReference>
<dbReference type="GO" id="GO:0005524">
    <property type="term" value="F:ATP binding"/>
    <property type="evidence" value="ECO:0007669"/>
    <property type="project" value="UniProtKB-KW"/>
</dbReference>
<keyword evidence="5 15" id="KW-0597">Phosphoprotein</keyword>
<evidence type="ECO:0000256" key="10">
    <source>
        <dbReference type="ARBA" id="ARBA00022840"/>
    </source>
</evidence>
<dbReference type="SMART" id="SM00091">
    <property type="entry name" value="PAS"/>
    <property type="match status" value="2"/>
</dbReference>
<dbReference type="CDD" id="cd12913">
    <property type="entry name" value="PDC1_MCP_like"/>
    <property type="match status" value="1"/>
</dbReference>
<evidence type="ECO:0000259" key="18">
    <source>
        <dbReference type="PROSITE" id="PS50109"/>
    </source>
</evidence>
<dbReference type="InterPro" id="IPR029151">
    <property type="entry name" value="Sensor-like_sf"/>
</dbReference>
<dbReference type="Gene3D" id="3.30.565.10">
    <property type="entry name" value="Histidine kinase-like ATPase, C-terminal domain"/>
    <property type="match status" value="1"/>
</dbReference>
<dbReference type="Gene3D" id="3.40.50.2300">
    <property type="match status" value="1"/>
</dbReference>
<dbReference type="PROSITE" id="PS50112">
    <property type="entry name" value="PAS"/>
    <property type="match status" value="2"/>
</dbReference>
<dbReference type="SUPFAM" id="SSF55785">
    <property type="entry name" value="PYP-like sensor domain (PAS domain)"/>
    <property type="match status" value="2"/>
</dbReference>
<feature type="domain" description="HAMP" evidence="22">
    <location>
        <begin position="377"/>
        <end position="439"/>
    </location>
</feature>
<evidence type="ECO:0000259" key="20">
    <source>
        <dbReference type="PROSITE" id="PS50112"/>
    </source>
</evidence>
<feature type="domain" description="PAS" evidence="20">
    <location>
        <begin position="437"/>
        <end position="507"/>
    </location>
</feature>
<dbReference type="InterPro" id="IPR003594">
    <property type="entry name" value="HATPase_dom"/>
</dbReference>
<dbReference type="CDD" id="cd00130">
    <property type="entry name" value="PAS"/>
    <property type="match status" value="1"/>
</dbReference>
<evidence type="ECO:0000259" key="19">
    <source>
        <dbReference type="PROSITE" id="PS50110"/>
    </source>
</evidence>
<comment type="caution">
    <text evidence="23">The sequence shown here is derived from an EMBL/GenBank/DDBJ whole genome shotgun (WGS) entry which is preliminary data.</text>
</comment>
<evidence type="ECO:0000256" key="6">
    <source>
        <dbReference type="ARBA" id="ARBA00022679"/>
    </source>
</evidence>
<comment type="subcellular location">
    <subcellularLocation>
        <location evidence="2">Cell membrane</location>
        <topology evidence="2">Multi-pass membrane protein</topology>
    </subcellularLocation>
</comment>
<evidence type="ECO:0000256" key="1">
    <source>
        <dbReference type="ARBA" id="ARBA00000085"/>
    </source>
</evidence>
<evidence type="ECO:0000256" key="7">
    <source>
        <dbReference type="ARBA" id="ARBA00022692"/>
    </source>
</evidence>
<evidence type="ECO:0000256" key="15">
    <source>
        <dbReference type="PROSITE-ProRule" id="PRU00169"/>
    </source>
</evidence>
<dbReference type="InterPro" id="IPR001789">
    <property type="entry name" value="Sig_transdc_resp-reg_receiver"/>
</dbReference>
<keyword evidence="10" id="KW-0067">ATP-binding</keyword>
<name>A0A251X4B9_9GAMM</name>
<dbReference type="InterPro" id="IPR005467">
    <property type="entry name" value="His_kinase_dom"/>
</dbReference>
<dbReference type="InterPro" id="IPR033479">
    <property type="entry name" value="dCache_1"/>
</dbReference>
<evidence type="ECO:0000256" key="5">
    <source>
        <dbReference type="ARBA" id="ARBA00022553"/>
    </source>
</evidence>
<feature type="domain" description="Response regulatory" evidence="19">
    <location>
        <begin position="963"/>
        <end position="1079"/>
    </location>
</feature>
<evidence type="ECO:0000313" key="24">
    <source>
        <dbReference type="Proteomes" id="UP000194798"/>
    </source>
</evidence>
<dbReference type="InterPro" id="IPR036097">
    <property type="entry name" value="HisK_dim/P_sf"/>
</dbReference>
<keyword evidence="14" id="KW-0131">Cell cycle</keyword>
<dbReference type="InterPro" id="IPR011006">
    <property type="entry name" value="CheY-like_superfamily"/>
</dbReference>
<feature type="domain" description="PAS" evidence="20">
    <location>
        <begin position="564"/>
        <end position="612"/>
    </location>
</feature>
<dbReference type="SUPFAM" id="SSF47384">
    <property type="entry name" value="Homodimeric domain of signal transducing histidine kinase"/>
    <property type="match status" value="1"/>
</dbReference>
<keyword evidence="11 17" id="KW-1133">Transmembrane helix</keyword>
<organism evidence="23 24">
    <name type="scientific">Thioflexithrix psekupsensis</name>
    <dbReference type="NCBI Taxonomy" id="1570016"/>
    <lineage>
        <taxon>Bacteria</taxon>
        <taxon>Pseudomonadati</taxon>
        <taxon>Pseudomonadota</taxon>
        <taxon>Gammaproteobacteria</taxon>
        <taxon>Thiotrichales</taxon>
        <taxon>Thioflexithrix</taxon>
    </lineage>
</organism>
<evidence type="ECO:0000256" key="17">
    <source>
        <dbReference type="SAM" id="Phobius"/>
    </source>
</evidence>
<evidence type="ECO:0000259" key="21">
    <source>
        <dbReference type="PROSITE" id="PS50113"/>
    </source>
</evidence>
<dbReference type="InterPro" id="IPR003661">
    <property type="entry name" value="HisK_dim/P_dom"/>
</dbReference>
<evidence type="ECO:0000256" key="4">
    <source>
        <dbReference type="ARBA" id="ARBA00022475"/>
    </source>
</evidence>
<dbReference type="PANTHER" id="PTHR43047">
    <property type="entry name" value="TWO-COMPONENT HISTIDINE PROTEIN KINASE"/>
    <property type="match status" value="1"/>
</dbReference>
<dbReference type="EC" id="2.7.13.3" evidence="3"/>
<dbReference type="AlphaFoldDB" id="A0A251X4B9"/>
<dbReference type="EMBL" id="MSLT01000023">
    <property type="protein sequence ID" value="OUD12240.1"/>
    <property type="molecule type" value="Genomic_DNA"/>
</dbReference>
<dbReference type="Proteomes" id="UP000194798">
    <property type="component" value="Unassembled WGS sequence"/>
</dbReference>
<keyword evidence="12" id="KW-0902">Two-component regulatory system</keyword>
<dbReference type="CDD" id="cd00082">
    <property type="entry name" value="HisKA"/>
    <property type="match status" value="1"/>
</dbReference>
<dbReference type="Pfam" id="PF00512">
    <property type="entry name" value="HisKA"/>
    <property type="match status" value="1"/>
</dbReference>
<evidence type="ECO:0000256" key="11">
    <source>
        <dbReference type="ARBA" id="ARBA00022989"/>
    </source>
</evidence>
<dbReference type="PROSITE" id="PS50109">
    <property type="entry name" value="HIS_KIN"/>
    <property type="match status" value="1"/>
</dbReference>
<gene>
    <name evidence="23" type="ORF">TPSD3_14060</name>
</gene>
<dbReference type="SUPFAM" id="SSF55874">
    <property type="entry name" value="ATPase domain of HSP90 chaperone/DNA topoisomerase II/histidine kinase"/>
    <property type="match status" value="1"/>
</dbReference>
<evidence type="ECO:0000259" key="22">
    <source>
        <dbReference type="PROSITE" id="PS50885"/>
    </source>
</evidence>
<dbReference type="GO" id="GO:0000155">
    <property type="term" value="F:phosphorelay sensor kinase activity"/>
    <property type="evidence" value="ECO:0007669"/>
    <property type="project" value="InterPro"/>
</dbReference>
<dbReference type="Gene3D" id="6.10.340.10">
    <property type="match status" value="1"/>
</dbReference>
<protein>
    <recommendedName>
        <fullName evidence="3">histidine kinase</fullName>
        <ecNumber evidence="3">2.7.13.3</ecNumber>
    </recommendedName>
</protein>
<dbReference type="Gene3D" id="3.30.450.20">
    <property type="entry name" value="PAS domain"/>
    <property type="match status" value="3"/>
</dbReference>
<accession>A0A251X4B9</accession>
<keyword evidence="13 17" id="KW-0472">Membrane</keyword>
<evidence type="ECO:0000256" key="9">
    <source>
        <dbReference type="ARBA" id="ARBA00022777"/>
    </source>
</evidence>
<dbReference type="SUPFAM" id="SSF103190">
    <property type="entry name" value="Sensory domain-like"/>
    <property type="match status" value="1"/>
</dbReference>
<dbReference type="PANTHER" id="PTHR43047:SF64">
    <property type="entry name" value="HISTIDINE KINASE CONTAINING CHEY-HOMOLOGOUS RECEIVER DOMAIN AND PAS DOMAIN-RELATED"/>
    <property type="match status" value="1"/>
</dbReference>
<evidence type="ECO:0000256" key="8">
    <source>
        <dbReference type="ARBA" id="ARBA00022741"/>
    </source>
</evidence>
<feature type="coiled-coil region" evidence="16">
    <location>
        <begin position="672"/>
        <end position="706"/>
    </location>
</feature>
<dbReference type="OrthoDB" id="5620463at2"/>
<feature type="modified residue" description="4-aspartylphosphate" evidence="15">
    <location>
        <position position="1012"/>
    </location>
</feature>
<evidence type="ECO:0000256" key="12">
    <source>
        <dbReference type="ARBA" id="ARBA00023012"/>
    </source>
</evidence>
<feature type="transmembrane region" description="Helical" evidence="17">
    <location>
        <begin position="21"/>
        <end position="42"/>
    </location>
</feature>
<dbReference type="RefSeq" id="WP_086489185.1">
    <property type="nucleotide sequence ID" value="NZ_MSLT01000023.1"/>
</dbReference>
<dbReference type="Pfam" id="PF02743">
    <property type="entry name" value="dCache_1"/>
    <property type="match status" value="1"/>
</dbReference>
<dbReference type="NCBIfam" id="TIGR00229">
    <property type="entry name" value="sensory_box"/>
    <property type="match status" value="2"/>
</dbReference>
<dbReference type="SMART" id="SM00387">
    <property type="entry name" value="HATPase_c"/>
    <property type="match status" value="1"/>
</dbReference>
<evidence type="ECO:0000256" key="2">
    <source>
        <dbReference type="ARBA" id="ARBA00004651"/>
    </source>
</evidence>
<dbReference type="Pfam" id="PF02518">
    <property type="entry name" value="HATPase_c"/>
    <property type="match status" value="1"/>
</dbReference>
<dbReference type="PROSITE" id="PS50113">
    <property type="entry name" value="PAC"/>
    <property type="match status" value="2"/>
</dbReference>
<keyword evidence="9" id="KW-0418">Kinase</keyword>
<dbReference type="FunFam" id="1.10.287.130:FF:000038">
    <property type="entry name" value="Sensory transduction histidine kinase"/>
    <property type="match status" value="1"/>
</dbReference>
<keyword evidence="8" id="KW-0547">Nucleotide-binding</keyword>
<dbReference type="InterPro" id="IPR036890">
    <property type="entry name" value="HATPase_C_sf"/>
</dbReference>
<dbReference type="FunFam" id="3.30.565.10:FF:000010">
    <property type="entry name" value="Sensor histidine kinase RcsC"/>
    <property type="match status" value="1"/>
</dbReference>
<dbReference type="PROSITE" id="PS50885">
    <property type="entry name" value="HAMP"/>
    <property type="match status" value="1"/>
</dbReference>
<dbReference type="InterPro" id="IPR000700">
    <property type="entry name" value="PAS-assoc_C"/>
</dbReference>
<dbReference type="InterPro" id="IPR013767">
    <property type="entry name" value="PAS_fold"/>
</dbReference>
<feature type="domain" description="PAC" evidence="21">
    <location>
        <begin position="511"/>
        <end position="563"/>
    </location>
</feature>
<evidence type="ECO:0000256" key="14">
    <source>
        <dbReference type="ARBA" id="ARBA00023306"/>
    </source>
</evidence>
<dbReference type="Pfam" id="PF00072">
    <property type="entry name" value="Response_reg"/>
    <property type="match status" value="1"/>
</dbReference>
<reference evidence="23 24" key="1">
    <citation type="submission" date="2016-12" db="EMBL/GenBank/DDBJ databases">
        <title>Thioflexothrix psekupsii D3 genome sequencing and assembly.</title>
        <authorList>
            <person name="Fomenkov A."/>
            <person name="Vincze T."/>
            <person name="Grabovich M."/>
            <person name="Anton B.P."/>
            <person name="Dubinina G."/>
            <person name="Orlova M."/>
            <person name="Belousova E."/>
            <person name="Roberts R.J."/>
        </authorList>
    </citation>
    <scope>NUCLEOTIDE SEQUENCE [LARGE SCALE GENOMIC DNA]</scope>
    <source>
        <strain evidence="23">D3</strain>
    </source>
</reference>
<dbReference type="SMART" id="SM00388">
    <property type="entry name" value="HisKA"/>
    <property type="match status" value="1"/>
</dbReference>
<dbReference type="InterPro" id="IPR003660">
    <property type="entry name" value="HAMP_dom"/>
</dbReference>
<comment type="catalytic activity">
    <reaction evidence="1">
        <text>ATP + protein L-histidine = ADP + protein N-phospho-L-histidine.</text>
        <dbReference type="EC" id="2.7.13.3"/>
    </reaction>
</comment>
<keyword evidence="4" id="KW-1003">Cell membrane</keyword>
<keyword evidence="16" id="KW-0175">Coiled coil</keyword>
<dbReference type="Pfam" id="PF13426">
    <property type="entry name" value="PAS_9"/>
    <property type="match status" value="1"/>
</dbReference>
<dbReference type="SMART" id="SM00448">
    <property type="entry name" value="REC"/>
    <property type="match status" value="1"/>
</dbReference>
<dbReference type="SUPFAM" id="SSF52172">
    <property type="entry name" value="CheY-like"/>
    <property type="match status" value="1"/>
</dbReference>
<dbReference type="InterPro" id="IPR004358">
    <property type="entry name" value="Sig_transdc_His_kin-like_C"/>
</dbReference>
<sequence>MKKHAHLWTHKYFFKISLRKVLIIAFILQLLVILSLVNILSFRYGQQAVLSVTERLREEITARVTQNLQTYLNIPVALNQIHSNAIESQLLNPYELKIWRDFLWKQIKYHDSISFTVFGNERGDFISVGAKDEKGNAITGVNISRLNGEYDLYRYRTDKNGRLTDLVSVNTHFDPRTRPWYKAAVEAGKPTWSDIFQRTDDPNLVLSATRPIYDSHHTLQGVLTTSFRLSALSEFLETLDMPEGGLVYIIEDTHKLVANSIREPIYRIAHDGVSSLRRHTEQSEHKLIQISGHHLQNQIKKNGALAQFWNSTFEFGQQEYLLQVTPFQLEKKINWLIVVVLPKKAFMSPIYESTRDTIMLSLVATFIAMISAWLMARWISRPLRQLQQRVHWLMALDWEKSTLPIQLKTPAFFNSKMEEVDDLAHSFNEMAKKLQHSFDTVQAVYNNAACGIMLFNLAGQIRQMNDLGCELFGYQSDEMNQVNLFHLMPTIDRGYHQQKLANLLNNKTDNYRSEQRFNRKSGELFWLEIWVARIVLNGVNELTFMAVLLDVNDRKRMLQALNENRQRLQSIINHLPLILYHVDSNGIFTLLEGRGLNILDMNPSDIVGQSIVAIYKDNPEILRNLEKSLKGDFVRYELALNEVVFEVQQFPVHNEEGQTTSMIGVALDITERRQAEQVLQRAHAQAEQARKEAEQANHAKSAFLANMSHELRTPLNSILGYAQLLIQANQLNEHQKESLRIIMRSGAHLLTLINDVLDISKIEAGKLELFPSDFYLPEFLKEIVDLFRLRATQKGLTFGYEQIPTHHQLEGNKGFPIIVHADEKRLRQILLNLLSNAVKFTEKGHVSLKIIYRDNHLRFDIEDTGCGIPTDQLEKIFLPFQQIGSQNYVEGTGLGLSITRRLVEAMGGELHVNSMIGVGSIFWFEVQLAALSYTVKTPPTTELLTIKGYHPLMTSNHHPKTYRILIVDDISENRLLLVNLLKPLGFELKEAKNGFETLLIAKNWRPDAILMDLKLPKIDGLNITRRLRKHPRFQDTIIIALTADLFEYNRENSLEAGCNLFLTKPVEHQQLLDGLQQTLQLEWDYAPSSEAEKNAEKKITPHPLEQQQKIDALLRDFDLSTHIEQLAHFCRAGRISQITQYVRDLQNQQPELQPFTEVILTHSRSFNIAKIQLFLQTCQKE</sequence>
<dbReference type="PROSITE" id="PS50110">
    <property type="entry name" value="RESPONSE_REGULATORY"/>
    <property type="match status" value="1"/>
</dbReference>
<keyword evidence="6" id="KW-0808">Transferase</keyword>
<evidence type="ECO:0000256" key="13">
    <source>
        <dbReference type="ARBA" id="ARBA00023136"/>
    </source>
</evidence>
<dbReference type="GO" id="GO:0006355">
    <property type="term" value="P:regulation of DNA-templated transcription"/>
    <property type="evidence" value="ECO:0007669"/>
    <property type="project" value="InterPro"/>
</dbReference>
<feature type="domain" description="PAC" evidence="21">
    <location>
        <begin position="627"/>
        <end position="681"/>
    </location>
</feature>